<dbReference type="CDD" id="cd00025">
    <property type="entry name" value="BPI1"/>
    <property type="match status" value="1"/>
</dbReference>
<evidence type="ECO:0000313" key="5">
    <source>
        <dbReference type="RefSeq" id="XP_015881489.1"/>
    </source>
</evidence>
<dbReference type="GeneID" id="107417389"/>
<dbReference type="InterPro" id="IPR017943">
    <property type="entry name" value="Bactericidal_perm-incr_a/b_dom"/>
</dbReference>
<dbReference type="AlphaFoldDB" id="A0A6P3ZPZ3"/>
<organism evidence="4 5">
    <name type="scientific">Ziziphus jujuba</name>
    <name type="common">Chinese jujube</name>
    <name type="synonym">Ziziphus sativa</name>
    <dbReference type="NCBI Taxonomy" id="326968"/>
    <lineage>
        <taxon>Eukaryota</taxon>
        <taxon>Viridiplantae</taxon>
        <taxon>Streptophyta</taxon>
        <taxon>Embryophyta</taxon>
        <taxon>Tracheophyta</taxon>
        <taxon>Spermatophyta</taxon>
        <taxon>Magnoliopsida</taxon>
        <taxon>eudicotyledons</taxon>
        <taxon>Gunneridae</taxon>
        <taxon>Pentapetalae</taxon>
        <taxon>rosids</taxon>
        <taxon>fabids</taxon>
        <taxon>Rosales</taxon>
        <taxon>Rhamnaceae</taxon>
        <taxon>Paliureae</taxon>
        <taxon>Ziziphus</taxon>
    </lineage>
</organism>
<keyword evidence="2" id="KW-0732">Signal</keyword>
<feature type="domain" description="Lipid-binding serum glycoprotein C-terminal" evidence="3">
    <location>
        <begin position="279"/>
        <end position="478"/>
    </location>
</feature>
<dbReference type="GO" id="GO:0008289">
    <property type="term" value="F:lipid binding"/>
    <property type="evidence" value="ECO:0007669"/>
    <property type="project" value="InterPro"/>
</dbReference>
<dbReference type="InterPro" id="IPR045897">
    <property type="entry name" value="BPI/LBP_pln"/>
</dbReference>
<evidence type="ECO:0000256" key="1">
    <source>
        <dbReference type="ARBA" id="ARBA00023180"/>
    </source>
</evidence>
<proteinExistence type="predicted"/>
<dbReference type="PIRSF" id="PIRSF002417">
    <property type="entry name" value="Lipid_binding_protein"/>
    <property type="match status" value="1"/>
</dbReference>
<dbReference type="PANTHER" id="PTHR46801:SF6">
    <property type="entry name" value="LIPID-BINDING SERUM GLYCOPROTEIN C-TERMINAL DOMAIN-CONTAINING PROTEIN"/>
    <property type="match status" value="1"/>
</dbReference>
<dbReference type="GO" id="GO:0005615">
    <property type="term" value="C:extracellular space"/>
    <property type="evidence" value="ECO:0007669"/>
    <property type="project" value="InterPro"/>
</dbReference>
<dbReference type="Gene3D" id="3.15.10.10">
    <property type="entry name" value="Bactericidal permeability-increasing protein, domain 1"/>
    <property type="match status" value="1"/>
</dbReference>
<dbReference type="InterPro" id="IPR017942">
    <property type="entry name" value="Lipid-bd_serum_glycop_N"/>
</dbReference>
<accession>A0A6P3ZPZ3</accession>
<protein>
    <submittedName>
        <fullName evidence="5">BPI/LBP family protein At1g04970 isoform X1</fullName>
    </submittedName>
</protein>
<dbReference type="Pfam" id="PF02886">
    <property type="entry name" value="LBP_BPI_CETP_C"/>
    <property type="match status" value="1"/>
</dbReference>
<keyword evidence="1" id="KW-0325">Glycoprotein</keyword>
<dbReference type="InParanoid" id="A0A6P3ZPZ3"/>
<dbReference type="PANTHER" id="PTHR46801">
    <property type="entry name" value="OS06G0309200 PROTEIN"/>
    <property type="match status" value="1"/>
</dbReference>
<evidence type="ECO:0000313" key="4">
    <source>
        <dbReference type="Proteomes" id="UP001652623"/>
    </source>
</evidence>
<dbReference type="SUPFAM" id="SSF55394">
    <property type="entry name" value="Bactericidal permeability-increasing protein, BPI"/>
    <property type="match status" value="2"/>
</dbReference>
<name>A0A6P3ZPZ3_ZIZJJ</name>
<dbReference type="SMR" id="A0A6P3ZPZ3"/>
<sequence length="484" mass="53052">MAPPLPTILLLLMASFFIPTHTHLDSTDQAFTSLVISQQGLDFLKDLLTSKAVSSIISLKLPRIEKTVEIPFLGNVHMVLWNITINEVGVGSSYIKPGDTGIAMIASGMTCNMSMNWHYSYSTWLFPFVVSDEGGASIGVEGMEVGLTLDLEIQEGTLKLSLVDCSCVVKEISIILDGGTSWLYQGMFDAFEEQIGSAVENAVTKQLKEGILKLDSFLQALPKEIPLDDTASLNATLVNDPLLSNSSIGFEINGLFTPRKQVLVPKFYDKDSQPLVSCGNSSKMLGISLDEAVFNSMSALYFNAEFMKWIVDTIPDQSLLNTAGWKFIVPQLYKKYPNDDMNLNISLSSPPVIRISEHHTIDVTVYADLVIDVLEAGESIPVACISLVIRASGFVKISGNNLAGSVKLKDFTMSLKWSNIGNLRMYLIQPMMWTVIQTVFLPYANSRLGKGFPLPIVHGFTLQNAALICSNSRVTVCGDVTYTE</sequence>
<evidence type="ECO:0000259" key="3">
    <source>
        <dbReference type="SMART" id="SM00329"/>
    </source>
</evidence>
<reference evidence="5" key="1">
    <citation type="submission" date="2025-08" db="UniProtKB">
        <authorList>
            <consortium name="RefSeq"/>
        </authorList>
    </citation>
    <scope>IDENTIFICATION</scope>
    <source>
        <tissue evidence="5">Seedling</tissue>
    </source>
</reference>
<dbReference type="KEGG" id="zju:107417389"/>
<dbReference type="SMART" id="SM00329">
    <property type="entry name" value="BPI2"/>
    <property type="match status" value="1"/>
</dbReference>
<dbReference type="InterPro" id="IPR030675">
    <property type="entry name" value="BPI/LBP"/>
</dbReference>
<dbReference type="CDD" id="cd00026">
    <property type="entry name" value="BPI2"/>
    <property type="match status" value="1"/>
</dbReference>
<dbReference type="FunCoup" id="A0A6P3ZPZ3">
    <property type="interactions" value="1036"/>
</dbReference>
<dbReference type="Gene3D" id="3.15.20.10">
    <property type="entry name" value="Bactericidal permeability-increasing protein, domain 2"/>
    <property type="match status" value="1"/>
</dbReference>
<dbReference type="Proteomes" id="UP001652623">
    <property type="component" value="Chromosome 4"/>
</dbReference>
<dbReference type="InterPro" id="IPR001124">
    <property type="entry name" value="Lipid-bd_serum_glycop_C"/>
</dbReference>
<keyword evidence="4" id="KW-1185">Reference proteome</keyword>
<gene>
    <name evidence="5" type="primary">LOC107417389</name>
</gene>
<feature type="signal peptide" evidence="2">
    <location>
        <begin position="1"/>
        <end position="22"/>
    </location>
</feature>
<dbReference type="RefSeq" id="XP_015881489.1">
    <property type="nucleotide sequence ID" value="XM_016026003.3"/>
</dbReference>
<dbReference type="Pfam" id="PF01273">
    <property type="entry name" value="LBP_BPI_CETP"/>
    <property type="match status" value="1"/>
</dbReference>
<feature type="chain" id="PRO_5028459552" evidence="2">
    <location>
        <begin position="23"/>
        <end position="484"/>
    </location>
</feature>
<evidence type="ECO:0000256" key="2">
    <source>
        <dbReference type="SAM" id="SignalP"/>
    </source>
</evidence>